<evidence type="ECO:0000313" key="1">
    <source>
        <dbReference type="EMBL" id="KAG2579819.1"/>
    </source>
</evidence>
<dbReference type="Proteomes" id="UP000823388">
    <property type="component" value="Chromosome 6N"/>
</dbReference>
<dbReference type="EMBL" id="CM029048">
    <property type="protein sequence ID" value="KAG2579819.1"/>
    <property type="molecule type" value="Genomic_DNA"/>
</dbReference>
<organism evidence="1 2">
    <name type="scientific">Panicum virgatum</name>
    <name type="common">Blackwell switchgrass</name>
    <dbReference type="NCBI Taxonomy" id="38727"/>
    <lineage>
        <taxon>Eukaryota</taxon>
        <taxon>Viridiplantae</taxon>
        <taxon>Streptophyta</taxon>
        <taxon>Embryophyta</taxon>
        <taxon>Tracheophyta</taxon>
        <taxon>Spermatophyta</taxon>
        <taxon>Magnoliopsida</taxon>
        <taxon>Liliopsida</taxon>
        <taxon>Poales</taxon>
        <taxon>Poaceae</taxon>
        <taxon>PACMAD clade</taxon>
        <taxon>Panicoideae</taxon>
        <taxon>Panicodae</taxon>
        <taxon>Paniceae</taxon>
        <taxon>Panicinae</taxon>
        <taxon>Panicum</taxon>
        <taxon>Panicum sect. Hiantes</taxon>
    </lineage>
</organism>
<accession>A0A8T0R424</accession>
<proteinExistence type="predicted"/>
<gene>
    <name evidence="1" type="ORF">PVAP13_6NG351301</name>
</gene>
<evidence type="ECO:0000313" key="2">
    <source>
        <dbReference type="Proteomes" id="UP000823388"/>
    </source>
</evidence>
<dbReference type="AlphaFoldDB" id="A0A8T0R424"/>
<protein>
    <submittedName>
        <fullName evidence="1">Uncharacterized protein</fullName>
    </submittedName>
</protein>
<name>A0A8T0R424_PANVG</name>
<keyword evidence="2" id="KW-1185">Reference proteome</keyword>
<sequence length="136" mass="15142">MIFASSDMTDRWVSCVDVHAELLTFAAQLESSASVSIHHFLALFTARMIPIHVLKHSFAKLLLWSGWNGRACFRVQTMIMRTEKALSPAVGRIDLDREGFVDTPSKEYMPVVYLQGPRGTERSALNSNASGDLNEA</sequence>
<comment type="caution">
    <text evidence="1">The sequence shown here is derived from an EMBL/GenBank/DDBJ whole genome shotgun (WGS) entry which is preliminary data.</text>
</comment>
<reference evidence="1" key="1">
    <citation type="submission" date="2020-05" db="EMBL/GenBank/DDBJ databases">
        <title>WGS assembly of Panicum virgatum.</title>
        <authorList>
            <person name="Lovell J.T."/>
            <person name="Jenkins J."/>
            <person name="Shu S."/>
            <person name="Juenger T.E."/>
            <person name="Schmutz J."/>
        </authorList>
    </citation>
    <scope>NUCLEOTIDE SEQUENCE</scope>
    <source>
        <strain evidence="1">AP13</strain>
    </source>
</reference>